<dbReference type="EMBL" id="BPQB01000004">
    <property type="protein sequence ID" value="GJE86530.1"/>
    <property type="molecule type" value="Genomic_DNA"/>
</dbReference>
<gene>
    <name evidence="1" type="ORF">PsYK624_026100</name>
</gene>
<reference evidence="1 2" key="1">
    <citation type="submission" date="2021-08" db="EMBL/GenBank/DDBJ databases">
        <title>Draft Genome Sequence of Phanerochaete sordida strain YK-624.</title>
        <authorList>
            <person name="Mori T."/>
            <person name="Dohra H."/>
            <person name="Suzuki T."/>
            <person name="Kawagishi H."/>
            <person name="Hirai H."/>
        </authorList>
    </citation>
    <scope>NUCLEOTIDE SEQUENCE [LARGE SCALE GENOMIC DNA]</scope>
    <source>
        <strain evidence="1 2">YK-624</strain>
    </source>
</reference>
<keyword evidence="2" id="KW-1185">Reference proteome</keyword>
<protein>
    <submittedName>
        <fullName evidence="1">Uncharacterized protein</fullName>
    </submittedName>
</protein>
<evidence type="ECO:0000313" key="2">
    <source>
        <dbReference type="Proteomes" id="UP000703269"/>
    </source>
</evidence>
<accession>A0A9P3L8W7</accession>
<proteinExistence type="predicted"/>
<sequence>MLVFINSVDSQPARAITRIFFGPAFSLEDAAGCTAVVSSSSRIARLLRTIMRLSLAAPPEHSRLRRAESITQPLRLCQRAAGSPRTA</sequence>
<dbReference type="AlphaFoldDB" id="A0A9P3L8W7"/>
<organism evidence="1 2">
    <name type="scientific">Phanerochaete sordida</name>
    <dbReference type="NCBI Taxonomy" id="48140"/>
    <lineage>
        <taxon>Eukaryota</taxon>
        <taxon>Fungi</taxon>
        <taxon>Dikarya</taxon>
        <taxon>Basidiomycota</taxon>
        <taxon>Agaricomycotina</taxon>
        <taxon>Agaricomycetes</taxon>
        <taxon>Polyporales</taxon>
        <taxon>Phanerochaetaceae</taxon>
        <taxon>Phanerochaete</taxon>
    </lineage>
</organism>
<dbReference type="Proteomes" id="UP000703269">
    <property type="component" value="Unassembled WGS sequence"/>
</dbReference>
<evidence type="ECO:0000313" key="1">
    <source>
        <dbReference type="EMBL" id="GJE86530.1"/>
    </source>
</evidence>
<name>A0A9P3L8W7_9APHY</name>
<comment type="caution">
    <text evidence="1">The sequence shown here is derived from an EMBL/GenBank/DDBJ whole genome shotgun (WGS) entry which is preliminary data.</text>
</comment>